<sequence length="602" mass="65084">MANSIRQRLADAALSRLLRQGPAANDYVLATARTPMRDGVVLVADHYAPVTARPRGTVLMRSPYGRGFPASALNGRLFAARGYHVILQSVRGTFGSGGRFTPMAQEAEDGLDTVAWLREQPWFDGRLATLGASYLAWAQWTMMQDPPPELRAAVVYVGPHDFREAVYGTGAFTLGDFLSWSDLIAHQEDGGLLRRALNDASAARRLRPALEGVPLPEAADPVLRGRAPWYREWLSHPDDDDPWWEPYRAGKALDKVDTPVLIISGWQDLFVDQSLRQYEALHARNVEVGLTVGPWTHLTVGLQGAMTMARESLAWLDEHMADGPSSRKSPVRVFRTGERRWHELASWPPPSAPAIFQLHADRTLTLAANPAPGSTPTDDPTATFGGSTGGGPAPGNGPTDSPDSLVGLLVALPAGDDAGAGSAGGTRRSASETVRFRYDPAEPTPTVGGRTLTGSMGVKDNRALEARPDVVTFTTDPLPTAVDVIGAPVLELAVSVEPEHADVFVRLCDVDKRGHSRNFADGMRRLDPSMRAGQLQRLALTLDPCFHRLAAGHRLRVQVSGGSFPRFARNLGSPADATELRPQEHTIHCAQSRLVLPVAATN</sequence>
<evidence type="ECO:0000256" key="2">
    <source>
        <dbReference type="SAM" id="MobiDB-lite"/>
    </source>
</evidence>
<dbReference type="Pfam" id="PF08530">
    <property type="entry name" value="PepX_C"/>
    <property type="match status" value="1"/>
</dbReference>
<dbReference type="InterPro" id="IPR013736">
    <property type="entry name" value="Xaa-Pro_dipept_C"/>
</dbReference>
<dbReference type="InterPro" id="IPR005674">
    <property type="entry name" value="CocE/Ser_esterase"/>
</dbReference>
<name>A0ABS1VK65_9ACTN</name>
<evidence type="ECO:0000256" key="1">
    <source>
        <dbReference type="ARBA" id="ARBA00022801"/>
    </source>
</evidence>
<feature type="region of interest" description="Disordered" evidence="2">
    <location>
        <begin position="367"/>
        <end position="405"/>
    </location>
</feature>
<feature type="domain" description="Xaa-Pro dipeptidyl-peptidase C-terminal" evidence="3">
    <location>
        <begin position="313"/>
        <end position="595"/>
    </location>
</feature>
<evidence type="ECO:0000313" key="4">
    <source>
        <dbReference type="EMBL" id="MBL7255112.1"/>
    </source>
</evidence>
<dbReference type="Pfam" id="PF02129">
    <property type="entry name" value="Peptidase_S15"/>
    <property type="match status" value="1"/>
</dbReference>
<dbReference type="InterPro" id="IPR008979">
    <property type="entry name" value="Galactose-bd-like_sf"/>
</dbReference>
<dbReference type="EMBL" id="JAENHO010000003">
    <property type="protein sequence ID" value="MBL7255112.1"/>
    <property type="molecule type" value="Genomic_DNA"/>
</dbReference>
<reference evidence="4 5" key="1">
    <citation type="submission" date="2021-01" db="EMBL/GenBank/DDBJ databases">
        <title>Actinoplanes sp. nov. LDG1-01 isolated from lichen.</title>
        <authorList>
            <person name="Saeng-In P."/>
            <person name="Phongsopitanun W."/>
            <person name="Kanchanasin P."/>
            <person name="Yuki M."/>
            <person name="Kudo T."/>
            <person name="Ohkuma M."/>
            <person name="Tanasupawat S."/>
        </authorList>
    </citation>
    <scope>NUCLEOTIDE SEQUENCE [LARGE SCALE GENOMIC DNA]</scope>
    <source>
        <strain evidence="4 5">LDG1-01</strain>
    </source>
</reference>
<dbReference type="Gene3D" id="3.40.50.1820">
    <property type="entry name" value="alpha/beta hydrolase"/>
    <property type="match status" value="1"/>
</dbReference>
<dbReference type="SMART" id="SM00939">
    <property type="entry name" value="PepX_C"/>
    <property type="match status" value="1"/>
</dbReference>
<evidence type="ECO:0000313" key="5">
    <source>
        <dbReference type="Proteomes" id="UP000598996"/>
    </source>
</evidence>
<dbReference type="NCBIfam" id="TIGR00976">
    <property type="entry name" value="CocE_NonD"/>
    <property type="match status" value="2"/>
</dbReference>
<gene>
    <name evidence="4" type="ORF">JKJ07_12380</name>
</gene>
<accession>A0ABS1VK65</accession>
<dbReference type="InterPro" id="IPR000383">
    <property type="entry name" value="Xaa-Pro-like_dom"/>
</dbReference>
<keyword evidence="5" id="KW-1185">Reference proteome</keyword>
<keyword evidence="1 4" id="KW-0378">Hydrolase</keyword>
<dbReference type="Gene3D" id="2.60.120.260">
    <property type="entry name" value="Galactose-binding domain-like"/>
    <property type="match status" value="1"/>
</dbReference>
<dbReference type="RefSeq" id="WP_202991589.1">
    <property type="nucleotide sequence ID" value="NZ_JAENHO010000003.1"/>
</dbReference>
<dbReference type="Gene3D" id="1.10.3020.10">
    <property type="entry name" value="alpha-amino acid ester hydrolase ( Helical cap domain)"/>
    <property type="match status" value="1"/>
</dbReference>
<dbReference type="SUPFAM" id="SSF49785">
    <property type="entry name" value="Galactose-binding domain-like"/>
    <property type="match status" value="1"/>
</dbReference>
<proteinExistence type="predicted"/>
<evidence type="ECO:0000259" key="3">
    <source>
        <dbReference type="SMART" id="SM00939"/>
    </source>
</evidence>
<organism evidence="4 5">
    <name type="scientific">Paractinoplanes lichenicola</name>
    <dbReference type="NCBI Taxonomy" id="2802976"/>
    <lineage>
        <taxon>Bacteria</taxon>
        <taxon>Bacillati</taxon>
        <taxon>Actinomycetota</taxon>
        <taxon>Actinomycetes</taxon>
        <taxon>Micromonosporales</taxon>
        <taxon>Micromonosporaceae</taxon>
        <taxon>Paractinoplanes</taxon>
    </lineage>
</organism>
<comment type="caution">
    <text evidence="4">The sequence shown here is derived from an EMBL/GenBank/DDBJ whole genome shotgun (WGS) entry which is preliminary data.</text>
</comment>
<dbReference type="GO" id="GO:0016787">
    <property type="term" value="F:hydrolase activity"/>
    <property type="evidence" value="ECO:0007669"/>
    <property type="project" value="UniProtKB-KW"/>
</dbReference>
<dbReference type="InterPro" id="IPR029058">
    <property type="entry name" value="AB_hydrolase_fold"/>
</dbReference>
<dbReference type="Proteomes" id="UP000598996">
    <property type="component" value="Unassembled WGS sequence"/>
</dbReference>
<protein>
    <submittedName>
        <fullName evidence="4">CocE/NonD family hydrolase</fullName>
    </submittedName>
</protein>
<dbReference type="SUPFAM" id="SSF53474">
    <property type="entry name" value="alpha/beta-Hydrolases"/>
    <property type="match status" value="1"/>
</dbReference>